<dbReference type="PANTHER" id="PTHR45527">
    <property type="entry name" value="NONRIBOSOMAL PEPTIDE SYNTHETASE"/>
    <property type="match status" value="1"/>
</dbReference>
<dbReference type="InterPro" id="IPR020845">
    <property type="entry name" value="AMP-binding_CS"/>
</dbReference>
<dbReference type="Gene3D" id="3.40.50.12780">
    <property type="entry name" value="N-terminal domain of ligase-like"/>
    <property type="match status" value="1"/>
</dbReference>
<dbReference type="GO" id="GO:0044550">
    <property type="term" value="P:secondary metabolite biosynthetic process"/>
    <property type="evidence" value="ECO:0007669"/>
    <property type="project" value="TreeGrafter"/>
</dbReference>
<reference evidence="3" key="2">
    <citation type="submission" date="2023-01" db="EMBL/GenBank/DDBJ databases">
        <authorList>
            <person name="Sun Q."/>
            <person name="Evtushenko L."/>
        </authorList>
    </citation>
    <scope>NUCLEOTIDE SEQUENCE</scope>
    <source>
        <strain evidence="3">VKM Ac-2007</strain>
    </source>
</reference>
<evidence type="ECO:0000313" key="4">
    <source>
        <dbReference type="Proteomes" id="UP001143474"/>
    </source>
</evidence>
<dbReference type="PROSITE" id="PS00455">
    <property type="entry name" value="AMP_BINDING"/>
    <property type="match status" value="1"/>
</dbReference>
<protein>
    <recommendedName>
        <fullName evidence="5">Amino acid adenylation domain-containing protein</fullName>
    </recommendedName>
</protein>
<dbReference type="CDD" id="cd05930">
    <property type="entry name" value="A_NRPS"/>
    <property type="match status" value="1"/>
</dbReference>
<name>A0A9W6MGI7_9ACTN</name>
<reference evidence="3" key="1">
    <citation type="journal article" date="2014" name="Int. J. Syst. Evol. Microbiol.">
        <title>Complete genome sequence of Corynebacterium casei LMG S-19264T (=DSM 44701T), isolated from a smear-ripened cheese.</title>
        <authorList>
            <consortium name="US DOE Joint Genome Institute (JGI-PGF)"/>
            <person name="Walter F."/>
            <person name="Albersmeier A."/>
            <person name="Kalinowski J."/>
            <person name="Ruckert C."/>
        </authorList>
    </citation>
    <scope>NUCLEOTIDE SEQUENCE</scope>
    <source>
        <strain evidence="3">VKM Ac-2007</strain>
    </source>
</reference>
<dbReference type="InterPro" id="IPR000873">
    <property type="entry name" value="AMP-dep_synth/lig_dom"/>
</dbReference>
<dbReference type="SUPFAM" id="SSF56801">
    <property type="entry name" value="Acetyl-CoA synthetase-like"/>
    <property type="match status" value="1"/>
</dbReference>
<organism evidence="3 4">
    <name type="scientific">Streptosporangium carneum</name>
    <dbReference type="NCBI Taxonomy" id="47481"/>
    <lineage>
        <taxon>Bacteria</taxon>
        <taxon>Bacillati</taxon>
        <taxon>Actinomycetota</taxon>
        <taxon>Actinomycetes</taxon>
        <taxon>Streptosporangiales</taxon>
        <taxon>Streptosporangiaceae</taxon>
        <taxon>Streptosporangium</taxon>
    </lineage>
</organism>
<gene>
    <name evidence="3" type="ORF">GCM10017600_66060</name>
</gene>
<dbReference type="GO" id="GO:0043041">
    <property type="term" value="P:amino acid activation for nonribosomal peptide biosynthetic process"/>
    <property type="evidence" value="ECO:0007669"/>
    <property type="project" value="TreeGrafter"/>
</dbReference>
<comment type="caution">
    <text evidence="3">The sequence shown here is derived from an EMBL/GenBank/DDBJ whole genome shotgun (WGS) entry which is preliminary data.</text>
</comment>
<dbReference type="InterPro" id="IPR045851">
    <property type="entry name" value="AMP-bd_C_sf"/>
</dbReference>
<dbReference type="Pfam" id="PF00501">
    <property type="entry name" value="AMP-binding"/>
    <property type="match status" value="1"/>
</dbReference>
<dbReference type="InterPro" id="IPR025110">
    <property type="entry name" value="AMP-bd_C"/>
</dbReference>
<dbReference type="RefSeq" id="WP_271221492.1">
    <property type="nucleotide sequence ID" value="NZ_BAAAVD010000035.1"/>
</dbReference>
<dbReference type="EMBL" id="BSEV01000021">
    <property type="protein sequence ID" value="GLK13195.1"/>
    <property type="molecule type" value="Genomic_DNA"/>
</dbReference>
<proteinExistence type="predicted"/>
<evidence type="ECO:0000259" key="1">
    <source>
        <dbReference type="Pfam" id="PF00501"/>
    </source>
</evidence>
<evidence type="ECO:0000313" key="3">
    <source>
        <dbReference type="EMBL" id="GLK13195.1"/>
    </source>
</evidence>
<evidence type="ECO:0000259" key="2">
    <source>
        <dbReference type="Pfam" id="PF13193"/>
    </source>
</evidence>
<dbReference type="GO" id="GO:0005829">
    <property type="term" value="C:cytosol"/>
    <property type="evidence" value="ECO:0007669"/>
    <property type="project" value="TreeGrafter"/>
</dbReference>
<dbReference type="AlphaFoldDB" id="A0A9W6MGI7"/>
<dbReference type="GO" id="GO:0031177">
    <property type="term" value="F:phosphopantetheine binding"/>
    <property type="evidence" value="ECO:0007669"/>
    <property type="project" value="TreeGrafter"/>
</dbReference>
<keyword evidence="4" id="KW-1185">Reference proteome</keyword>
<feature type="domain" description="AMP-binding enzyme C-terminal" evidence="2">
    <location>
        <begin position="475"/>
        <end position="547"/>
    </location>
</feature>
<dbReference type="Gene3D" id="3.30.300.30">
    <property type="match status" value="1"/>
</dbReference>
<dbReference type="Proteomes" id="UP001143474">
    <property type="component" value="Unassembled WGS sequence"/>
</dbReference>
<sequence>MTSSSRGGTLWEPALGDLVLESGAAGRAVELALRNPVQVVVDQGVLRHVARHAAEAPDRPAVIDGERVLSYARLLHRVAEIRRILTGHGLGPGDVVAAAGERCADTPAVFLAIESIGAVYLPIELSWPVGRISEVLRRGSAACLLDYAPAGGHAAAEAAAERGLKTLRVEDESPSDAYDLSGGPLPDLDTPRSQATEVRYIIFTSGTTGVPKGATVEHRGMLNHLWAKIGDLSLGRDDVLAFTAPLVFDISIWQMLAPLLVGGKVAVVRDADLAYPRRLAGSLRRTGSTVVELVPTMVGWLAAEAARTGRDASAFRWLISTGEELRPSLAGQVVDALPGTGLLNAYGPTECSDDVTHHVVTRADLARRRLPVGRAIGNAVLYVLVADQRSGTWRAAEPGEAGDLFVGGLPVGLGYVNDARATAQAFFTDTLDPASPTGRLYRTGDLARVEDGVVHYLGRRDRQVKVAGVRLELDEIEAVLGRHPAVEHCAVTVSETSGASELTAHYVPRRSVSTEELKEFLALSLPAQLIPRRWSQLTVIPLTPNGKIDHRSLRETTSQETEQ</sequence>
<dbReference type="PANTHER" id="PTHR45527:SF1">
    <property type="entry name" value="FATTY ACID SYNTHASE"/>
    <property type="match status" value="1"/>
</dbReference>
<dbReference type="InterPro" id="IPR042099">
    <property type="entry name" value="ANL_N_sf"/>
</dbReference>
<accession>A0A9W6MGI7</accession>
<evidence type="ECO:0008006" key="5">
    <source>
        <dbReference type="Google" id="ProtNLM"/>
    </source>
</evidence>
<feature type="domain" description="AMP-dependent synthetase/ligase" evidence="1">
    <location>
        <begin position="50"/>
        <end position="415"/>
    </location>
</feature>
<dbReference type="Pfam" id="PF13193">
    <property type="entry name" value="AMP-binding_C"/>
    <property type="match status" value="1"/>
</dbReference>